<name>A0A0D2MZF9_9CHLO</name>
<organism evidence="2 3">
    <name type="scientific">Monoraphidium neglectum</name>
    <dbReference type="NCBI Taxonomy" id="145388"/>
    <lineage>
        <taxon>Eukaryota</taxon>
        <taxon>Viridiplantae</taxon>
        <taxon>Chlorophyta</taxon>
        <taxon>core chlorophytes</taxon>
        <taxon>Chlorophyceae</taxon>
        <taxon>CS clade</taxon>
        <taxon>Sphaeropleales</taxon>
        <taxon>Selenastraceae</taxon>
        <taxon>Monoraphidium</taxon>
    </lineage>
</organism>
<proteinExistence type="predicted"/>
<evidence type="ECO:0000313" key="2">
    <source>
        <dbReference type="EMBL" id="KIZ07805.1"/>
    </source>
</evidence>
<protein>
    <submittedName>
        <fullName evidence="2">Uncharacterized protein</fullName>
    </submittedName>
</protein>
<dbReference type="RefSeq" id="XP_013906824.1">
    <property type="nucleotide sequence ID" value="XM_014051370.1"/>
</dbReference>
<sequence>MTTYRPLLLRVKAAYDPVLRDAAASTYDNVHLRGELARAPAELAVAVEEAHNAAEAVAAGMLRELEEKLASAEAEAEEVGSRALDTRAEREARDAEDQLSRFQRSSASARREVEQLTAANRRAQAELLAASSWARLRRPVGAGAAAPAPVPAAGEPGV</sequence>
<dbReference type="EMBL" id="KK100231">
    <property type="protein sequence ID" value="KIZ07805.1"/>
    <property type="molecule type" value="Genomic_DNA"/>
</dbReference>
<keyword evidence="3" id="KW-1185">Reference proteome</keyword>
<dbReference type="AlphaFoldDB" id="A0A0D2MZF9"/>
<gene>
    <name evidence="2" type="ORF">MNEG_0163</name>
</gene>
<evidence type="ECO:0000313" key="3">
    <source>
        <dbReference type="Proteomes" id="UP000054498"/>
    </source>
</evidence>
<accession>A0A0D2MZF9</accession>
<dbReference type="GeneID" id="25726281"/>
<reference evidence="2 3" key="1">
    <citation type="journal article" date="2013" name="BMC Genomics">
        <title>Reconstruction of the lipid metabolism for the microalga Monoraphidium neglectum from its genome sequence reveals characteristics suitable for biofuel production.</title>
        <authorList>
            <person name="Bogen C."/>
            <person name="Al-Dilaimi A."/>
            <person name="Albersmeier A."/>
            <person name="Wichmann J."/>
            <person name="Grundmann M."/>
            <person name="Rupp O."/>
            <person name="Lauersen K.J."/>
            <person name="Blifernez-Klassen O."/>
            <person name="Kalinowski J."/>
            <person name="Goesmann A."/>
            <person name="Mussgnug J.H."/>
            <person name="Kruse O."/>
        </authorList>
    </citation>
    <scope>NUCLEOTIDE SEQUENCE [LARGE SCALE GENOMIC DNA]</scope>
    <source>
        <strain evidence="2 3">SAG 48.87</strain>
    </source>
</reference>
<feature type="compositionally biased region" description="Basic and acidic residues" evidence="1">
    <location>
        <begin position="84"/>
        <end position="99"/>
    </location>
</feature>
<evidence type="ECO:0000256" key="1">
    <source>
        <dbReference type="SAM" id="MobiDB-lite"/>
    </source>
</evidence>
<dbReference type="OrthoDB" id="261426at2759"/>
<dbReference type="KEGG" id="mng:MNEG_0163"/>
<dbReference type="Proteomes" id="UP000054498">
    <property type="component" value="Unassembled WGS sequence"/>
</dbReference>
<feature type="region of interest" description="Disordered" evidence="1">
    <location>
        <begin position="71"/>
        <end position="115"/>
    </location>
</feature>